<evidence type="ECO:0000313" key="9">
    <source>
        <dbReference type="Proteomes" id="UP000217065"/>
    </source>
</evidence>
<evidence type="ECO:0000256" key="1">
    <source>
        <dbReference type="ARBA" id="ARBA00004651"/>
    </source>
</evidence>
<name>A0A264W3I7_9BACL</name>
<dbReference type="Proteomes" id="UP000217065">
    <property type="component" value="Unassembled WGS sequence"/>
</dbReference>
<dbReference type="RefSeq" id="WP_094942769.1">
    <property type="nucleotide sequence ID" value="NZ_NOKQ01000204.1"/>
</dbReference>
<feature type="transmembrane region" description="Helical" evidence="6">
    <location>
        <begin position="219"/>
        <end position="238"/>
    </location>
</feature>
<dbReference type="GO" id="GO:0006825">
    <property type="term" value="P:copper ion transport"/>
    <property type="evidence" value="ECO:0007669"/>
    <property type="project" value="InterPro"/>
</dbReference>
<dbReference type="InterPro" id="IPR008457">
    <property type="entry name" value="Cu-R_CopD_dom"/>
</dbReference>
<keyword evidence="2" id="KW-1003">Cell membrane</keyword>
<comment type="subcellular location">
    <subcellularLocation>
        <location evidence="1">Cell membrane</location>
        <topology evidence="1">Multi-pass membrane protein</topology>
    </subcellularLocation>
</comment>
<dbReference type="Pfam" id="PF05425">
    <property type="entry name" value="CopD"/>
    <property type="match status" value="1"/>
</dbReference>
<evidence type="ECO:0000256" key="4">
    <source>
        <dbReference type="ARBA" id="ARBA00022989"/>
    </source>
</evidence>
<gene>
    <name evidence="8" type="ORF">CF394_07770</name>
</gene>
<feature type="transmembrane region" description="Helical" evidence="6">
    <location>
        <begin position="308"/>
        <end position="331"/>
    </location>
</feature>
<feature type="domain" description="Copper resistance protein D" evidence="7">
    <location>
        <begin position="176"/>
        <end position="270"/>
    </location>
</feature>
<evidence type="ECO:0000256" key="6">
    <source>
        <dbReference type="SAM" id="Phobius"/>
    </source>
</evidence>
<comment type="caution">
    <text evidence="8">The sequence shown here is derived from an EMBL/GenBank/DDBJ whole genome shotgun (WGS) entry which is preliminary data.</text>
</comment>
<accession>A0A264W3I7</accession>
<evidence type="ECO:0000256" key="3">
    <source>
        <dbReference type="ARBA" id="ARBA00022692"/>
    </source>
</evidence>
<keyword evidence="5 6" id="KW-0472">Membrane</keyword>
<evidence type="ECO:0000256" key="2">
    <source>
        <dbReference type="ARBA" id="ARBA00022475"/>
    </source>
</evidence>
<reference evidence="8 9" key="1">
    <citation type="submission" date="2017-07" db="EMBL/GenBank/DDBJ databases">
        <title>Tetzosporium hominis gen.nov. sp.nov.</title>
        <authorList>
            <person name="Tetz G."/>
            <person name="Tetz V."/>
        </authorList>
    </citation>
    <scope>NUCLEOTIDE SEQUENCE [LARGE SCALE GENOMIC DNA]</scope>
    <source>
        <strain evidence="8 9">VT-49</strain>
    </source>
</reference>
<feature type="transmembrane region" description="Helical" evidence="6">
    <location>
        <begin position="338"/>
        <end position="360"/>
    </location>
</feature>
<dbReference type="PANTHER" id="PTHR34820">
    <property type="entry name" value="INNER MEMBRANE PROTEIN YEBZ"/>
    <property type="match status" value="1"/>
</dbReference>
<keyword evidence="9" id="KW-1185">Reference proteome</keyword>
<feature type="transmembrane region" description="Helical" evidence="6">
    <location>
        <begin position="117"/>
        <end position="135"/>
    </location>
</feature>
<feature type="transmembrane region" description="Helical" evidence="6">
    <location>
        <begin position="6"/>
        <end position="28"/>
    </location>
</feature>
<proteinExistence type="predicted"/>
<feature type="transmembrane region" description="Helical" evidence="6">
    <location>
        <begin position="147"/>
        <end position="167"/>
    </location>
</feature>
<keyword evidence="4 6" id="KW-1133">Transmembrane helix</keyword>
<dbReference type="EMBL" id="NOKQ01000204">
    <property type="protein sequence ID" value="OZS78121.1"/>
    <property type="molecule type" value="Genomic_DNA"/>
</dbReference>
<feature type="transmembrane region" description="Helical" evidence="6">
    <location>
        <begin position="259"/>
        <end position="276"/>
    </location>
</feature>
<keyword evidence="3 6" id="KW-0812">Transmembrane</keyword>
<dbReference type="PANTHER" id="PTHR34820:SF4">
    <property type="entry name" value="INNER MEMBRANE PROTEIN YEBZ"/>
    <property type="match status" value="1"/>
</dbReference>
<protein>
    <recommendedName>
        <fullName evidence="7">Copper resistance protein D domain-containing protein</fullName>
    </recommendedName>
</protein>
<evidence type="ECO:0000313" key="8">
    <source>
        <dbReference type="EMBL" id="OZS78121.1"/>
    </source>
</evidence>
<sequence length="361" mass="39173">MEILVMLGQLVLSLGLAVLVGSFLLLALPENKRPNLSVSPLIIAGSVVGVVVGAFIPVLQITFALMPRLSFTEAFEMVVLSYRTGLAWDFTLLGGVLLIVLYALFQHRNEWFFQAAYLALTVFMIGTIAWASHASSIAPVRGFVGDFLHLLAAAIWVGVVLVIAWFATTTSNWLNWLKWFSPVAFICFITMGVSGFLLMDLTVPNYVTGLSTSYGQGLFIKQLLMIPLIAYIVINSFFMKRWLSARKLNPIPWVRAESVILFAIFMVTAFFSHQAPPSSMVMEGNLSALSLLFLEGSLITGEALSFELGLPVLFFGGLAFIFGGLVVTAFIKRAPIAAGGLFGVASVACAYIGMMSSIIVS</sequence>
<feature type="transmembrane region" description="Helical" evidence="6">
    <location>
        <begin position="179"/>
        <end position="199"/>
    </location>
</feature>
<organism evidence="8 9">
    <name type="scientific">Tetzosporium hominis</name>
    <dbReference type="NCBI Taxonomy" id="2020506"/>
    <lineage>
        <taxon>Bacteria</taxon>
        <taxon>Bacillati</taxon>
        <taxon>Bacillota</taxon>
        <taxon>Bacilli</taxon>
        <taxon>Bacillales</taxon>
        <taxon>Caryophanaceae</taxon>
        <taxon>Tetzosporium</taxon>
    </lineage>
</organism>
<feature type="transmembrane region" description="Helical" evidence="6">
    <location>
        <begin position="86"/>
        <end position="105"/>
    </location>
</feature>
<dbReference type="InterPro" id="IPR032694">
    <property type="entry name" value="CopC/D"/>
</dbReference>
<feature type="transmembrane region" description="Helical" evidence="6">
    <location>
        <begin position="40"/>
        <end position="66"/>
    </location>
</feature>
<dbReference type="AlphaFoldDB" id="A0A264W3I7"/>
<evidence type="ECO:0000259" key="7">
    <source>
        <dbReference type="Pfam" id="PF05425"/>
    </source>
</evidence>
<dbReference type="OrthoDB" id="2387346at2"/>
<evidence type="ECO:0000256" key="5">
    <source>
        <dbReference type="ARBA" id="ARBA00023136"/>
    </source>
</evidence>
<dbReference type="GO" id="GO:0005886">
    <property type="term" value="C:plasma membrane"/>
    <property type="evidence" value="ECO:0007669"/>
    <property type="project" value="UniProtKB-SubCell"/>
</dbReference>